<protein>
    <submittedName>
        <fullName evidence="2">AIP3 domain-containing protein</fullName>
    </submittedName>
</protein>
<dbReference type="WBParaSite" id="RSKR_0000268400.1">
    <property type="protein sequence ID" value="RSKR_0000268400.1"/>
    <property type="gene ID" value="RSKR_0000268400"/>
</dbReference>
<evidence type="ECO:0000313" key="1">
    <source>
        <dbReference type="Proteomes" id="UP000095286"/>
    </source>
</evidence>
<name>A0AC35TNF0_9BILA</name>
<dbReference type="Proteomes" id="UP000095286">
    <property type="component" value="Unplaced"/>
</dbReference>
<proteinExistence type="predicted"/>
<evidence type="ECO:0000313" key="2">
    <source>
        <dbReference type="WBParaSite" id="RSKR_0000268400.1"/>
    </source>
</evidence>
<organism evidence="1 2">
    <name type="scientific">Rhabditophanes sp. KR3021</name>
    <dbReference type="NCBI Taxonomy" id="114890"/>
    <lineage>
        <taxon>Eukaryota</taxon>
        <taxon>Metazoa</taxon>
        <taxon>Ecdysozoa</taxon>
        <taxon>Nematoda</taxon>
        <taxon>Chromadorea</taxon>
        <taxon>Rhabditida</taxon>
        <taxon>Tylenchina</taxon>
        <taxon>Panagrolaimomorpha</taxon>
        <taxon>Strongyloidoidea</taxon>
        <taxon>Alloionematidae</taxon>
        <taxon>Rhabditophanes</taxon>
    </lineage>
</organism>
<accession>A0AC35TNF0</accession>
<sequence length="540" mass="60915">MRSTNSMKYASNSPLPNPRDIHHSFSIPRNHFNQPTPILLNGNNSEVHQHISRTGTLPRKVYKQSEFDRHDKKKRASFSLPSSPKVAQAPGMRRLENWIGGLINNGKEPIPPNNINGPNVNVVPSNYSNVNNSHWDYTNVQIEKNEPEKQSYTHIGSLPRNFTGNRNVPVSVPSTPQHRANKLLQQLRSDEGNVSESDDQLNGDHHQRLMPTNKPLPPLYPRSNAPNQGIYSGLSMSGVIFLQFNDETKRTLLPHKLSSMDQLKEIKDRCIIKIREQISGYQSPPPIRFTDRAPAVDYMSEGEVDDYPGFTRTGFPKQINTQIRPASAVPGTDGRMYSAGNNTPTNRRDSGSKFDPYYDPYFSDSSSIVGGSQQVPRSATATPVVDREARFRMESMEKQLHGLSSLVHQALVSKNVEGGGQKDMADLRRQILEFNNDNIDMLSTTGSIDQRNFDNCNGSVCSSVGVNENLVGDLKKIRKQIQTYNVDMKHLKKQAQDLKTTNSDSMRYLKTLLIKWKNILKARRNVLFNGKHLFNEKLTN</sequence>
<reference evidence="2" key="1">
    <citation type="submission" date="2016-11" db="UniProtKB">
        <authorList>
            <consortium name="WormBaseParasite"/>
        </authorList>
    </citation>
    <scope>IDENTIFICATION</scope>
    <source>
        <strain evidence="2">KR3021</strain>
    </source>
</reference>